<keyword evidence="2" id="KW-0808">Transferase</keyword>
<dbReference type="GO" id="GO:0045814">
    <property type="term" value="P:negative regulation of gene expression, epigenetic"/>
    <property type="evidence" value="ECO:0007669"/>
    <property type="project" value="TreeGrafter"/>
</dbReference>
<evidence type="ECO:0000256" key="6">
    <source>
        <dbReference type="ARBA" id="ARBA00048619"/>
    </source>
</evidence>
<dbReference type="InterPro" id="IPR001214">
    <property type="entry name" value="SET_dom"/>
</dbReference>
<protein>
    <recommendedName>
        <fullName evidence="5">Histone-lysine N-methyltransferase SET5</fullName>
    </recommendedName>
    <alternativeName>
        <fullName evidence="4">SET domain-containing protein 5</fullName>
    </alternativeName>
</protein>
<dbReference type="PANTHER" id="PTHR46402">
    <property type="entry name" value="SET AND MYND DOMAIN-CONTAINING PROTEIN 5"/>
    <property type="match status" value="1"/>
</dbReference>
<dbReference type="PROSITE" id="PS50280">
    <property type="entry name" value="SET"/>
    <property type="match status" value="1"/>
</dbReference>
<reference evidence="8" key="1">
    <citation type="submission" date="2020-11" db="EMBL/GenBank/DDBJ databases">
        <authorList>
            <person name="Koelle M."/>
            <person name="Horta M.A.C."/>
            <person name="Nowrousian M."/>
            <person name="Ohm R.A."/>
            <person name="Benz P."/>
            <person name="Pilgard A."/>
        </authorList>
    </citation>
    <scope>NUCLEOTIDE SEQUENCE</scope>
    <source>
        <strain evidence="8">FPRL280</strain>
    </source>
</reference>
<feature type="domain" description="SET" evidence="7">
    <location>
        <begin position="101"/>
        <end position="387"/>
    </location>
</feature>
<dbReference type="Gene3D" id="1.10.220.160">
    <property type="match status" value="1"/>
</dbReference>
<organism evidence="8 9">
    <name type="scientific">Rhodonia placenta</name>
    <dbReference type="NCBI Taxonomy" id="104341"/>
    <lineage>
        <taxon>Eukaryota</taxon>
        <taxon>Fungi</taxon>
        <taxon>Dikarya</taxon>
        <taxon>Basidiomycota</taxon>
        <taxon>Agaricomycotina</taxon>
        <taxon>Agaricomycetes</taxon>
        <taxon>Polyporales</taxon>
        <taxon>Adustoporiaceae</taxon>
        <taxon>Rhodonia</taxon>
    </lineage>
</organism>
<evidence type="ECO:0000256" key="3">
    <source>
        <dbReference type="ARBA" id="ARBA00022691"/>
    </source>
</evidence>
<evidence type="ECO:0000256" key="1">
    <source>
        <dbReference type="ARBA" id="ARBA00022603"/>
    </source>
</evidence>
<dbReference type="PANTHER" id="PTHR46402:SF2">
    <property type="entry name" value="HISTONE-LYSINE N-TRIMETHYLTRANSFERASE SMYD5"/>
    <property type="match status" value="1"/>
</dbReference>
<dbReference type="SMART" id="SM00317">
    <property type="entry name" value="SET"/>
    <property type="match status" value="1"/>
</dbReference>
<dbReference type="Pfam" id="PF00856">
    <property type="entry name" value="SET"/>
    <property type="match status" value="1"/>
</dbReference>
<accession>A0A8H7NYY8</accession>
<dbReference type="CDD" id="cd20071">
    <property type="entry name" value="SET_SMYD"/>
    <property type="match status" value="1"/>
</dbReference>
<dbReference type="Gene3D" id="6.10.140.2220">
    <property type="match status" value="1"/>
</dbReference>
<dbReference type="Proteomes" id="UP000639403">
    <property type="component" value="Unassembled WGS sequence"/>
</dbReference>
<evidence type="ECO:0000256" key="5">
    <source>
        <dbReference type="ARBA" id="ARBA00044528"/>
    </source>
</evidence>
<gene>
    <name evidence="8" type="ORF">IEO21_07116</name>
</gene>
<evidence type="ECO:0000256" key="4">
    <source>
        <dbReference type="ARBA" id="ARBA00042380"/>
    </source>
</evidence>
<name>A0A8H7NYY8_9APHY</name>
<proteinExistence type="predicted"/>
<dbReference type="AlphaFoldDB" id="A0A8H7NYY8"/>
<dbReference type="SUPFAM" id="SSF82199">
    <property type="entry name" value="SET domain"/>
    <property type="match status" value="1"/>
</dbReference>
<evidence type="ECO:0000259" key="7">
    <source>
        <dbReference type="PROSITE" id="PS50280"/>
    </source>
</evidence>
<evidence type="ECO:0000256" key="2">
    <source>
        <dbReference type="ARBA" id="ARBA00022679"/>
    </source>
</evidence>
<comment type="caution">
    <text evidence="8">The sequence shown here is derived from an EMBL/GenBank/DDBJ whole genome shotgun (WGS) entry which is preliminary data.</text>
</comment>
<dbReference type="GO" id="GO:0032259">
    <property type="term" value="P:methylation"/>
    <property type="evidence" value="ECO:0007669"/>
    <property type="project" value="UniProtKB-KW"/>
</dbReference>
<reference evidence="8" key="2">
    <citation type="journal article" name="Front. Microbiol.">
        <title>Degradative Capacity of Two Strains of Rhodonia placenta: From Phenotype to Genotype.</title>
        <authorList>
            <person name="Kolle M."/>
            <person name="Horta M.A.C."/>
            <person name="Nowrousian M."/>
            <person name="Ohm R.A."/>
            <person name="Benz J.P."/>
            <person name="Pilgard A."/>
        </authorList>
    </citation>
    <scope>NUCLEOTIDE SEQUENCE</scope>
    <source>
        <strain evidence="8">FPRL280</strain>
    </source>
</reference>
<comment type="catalytic activity">
    <reaction evidence="6">
        <text>L-lysyl-[histone] + S-adenosyl-L-methionine = N(6)-methyl-L-lysyl-[histone] + S-adenosyl-L-homocysteine + H(+)</text>
        <dbReference type="Rhea" id="RHEA:10024"/>
        <dbReference type="Rhea" id="RHEA-COMP:9845"/>
        <dbReference type="Rhea" id="RHEA-COMP:9846"/>
        <dbReference type="ChEBI" id="CHEBI:15378"/>
        <dbReference type="ChEBI" id="CHEBI:29969"/>
        <dbReference type="ChEBI" id="CHEBI:57856"/>
        <dbReference type="ChEBI" id="CHEBI:59789"/>
        <dbReference type="ChEBI" id="CHEBI:61929"/>
    </reaction>
    <physiologicalReaction direction="left-to-right" evidence="6">
        <dbReference type="Rhea" id="RHEA:10025"/>
    </physiologicalReaction>
</comment>
<dbReference type="Gene3D" id="2.170.270.10">
    <property type="entry name" value="SET domain"/>
    <property type="match status" value="1"/>
</dbReference>
<dbReference type="InterPro" id="IPR046341">
    <property type="entry name" value="SET_dom_sf"/>
</dbReference>
<evidence type="ECO:0000313" key="9">
    <source>
        <dbReference type="Proteomes" id="UP000639403"/>
    </source>
</evidence>
<dbReference type="EMBL" id="JADOXO010000187">
    <property type="protein sequence ID" value="KAF9810133.1"/>
    <property type="molecule type" value="Genomic_DNA"/>
</dbReference>
<evidence type="ECO:0000313" key="8">
    <source>
        <dbReference type="EMBL" id="KAF9810133.1"/>
    </source>
</evidence>
<dbReference type="GO" id="GO:0042799">
    <property type="term" value="F:histone H4K20 methyltransferase activity"/>
    <property type="evidence" value="ECO:0007669"/>
    <property type="project" value="TreeGrafter"/>
</dbReference>
<keyword evidence="1" id="KW-0489">Methyltransferase</keyword>
<keyword evidence="3" id="KW-0949">S-adenosyl-L-methionine</keyword>
<sequence length="447" mass="49846">MSPTTNLSPSEDELRRALIALRADNPSLGIPKLHALLLSTHSSWAVSEKRTRKLLQNEGLVLTSNHSTARSTSDQSAASTDVKKFPLSAVVEGLDISKWTSKIEVKYFDKIKGKGLVAKEKLFQGEIIWKEDHFIFAPEWEIYDLQRSSLACSFCSTPLQDSPIAISCPPSASSTGHACPARFCNRLCLSRSGRTHPLLCPSQNPASVPLLSFSRKTEWMALHALAQCTARLLLTYQQDESAWKSDWKYVRSLAQLGMEERAKDEWMNGVEVDRETWKKGHQLFLQAFQEPAAAPEKKKLARLLKKPLEKEIADALFPYPSFLLGLGRMNLNIEAHGGIYVLHSHLNHSCSPNVSIRHLDQRTALSRITVIAKQDIQPGEELCITYVNPELPVDLRRRQIMEWGFGLCQCPRCIAEGSDSPDKAQKAVPTLDLGDLESELKAGLGVL</sequence>